<evidence type="ECO:0000313" key="5">
    <source>
        <dbReference type="Proteomes" id="UP000663870"/>
    </source>
</evidence>
<dbReference type="EMBL" id="CAJNOL010002102">
    <property type="protein sequence ID" value="CAF1462078.1"/>
    <property type="molecule type" value="Genomic_DNA"/>
</dbReference>
<dbReference type="Proteomes" id="UP000663854">
    <property type="component" value="Unassembled WGS sequence"/>
</dbReference>
<comment type="caution">
    <text evidence="2">The sequence shown here is derived from an EMBL/GenBank/DDBJ whole genome shotgun (WGS) entry which is preliminary data.</text>
</comment>
<dbReference type="GO" id="GO:0005509">
    <property type="term" value="F:calcium ion binding"/>
    <property type="evidence" value="ECO:0007669"/>
    <property type="project" value="InterPro"/>
</dbReference>
<proteinExistence type="predicted"/>
<name>A0A814VUW1_9BILA</name>
<dbReference type="InterPro" id="IPR011992">
    <property type="entry name" value="EF-hand-dom_pair"/>
</dbReference>
<keyword evidence="5" id="KW-1185">Reference proteome</keyword>
<evidence type="ECO:0000313" key="4">
    <source>
        <dbReference type="Proteomes" id="UP000663854"/>
    </source>
</evidence>
<dbReference type="SUPFAM" id="SSF47473">
    <property type="entry name" value="EF-hand"/>
    <property type="match status" value="1"/>
</dbReference>
<dbReference type="PROSITE" id="PS50222">
    <property type="entry name" value="EF_HAND_2"/>
    <property type="match status" value="1"/>
</dbReference>
<evidence type="ECO:0000259" key="1">
    <source>
        <dbReference type="PROSITE" id="PS50222"/>
    </source>
</evidence>
<evidence type="ECO:0000313" key="2">
    <source>
        <dbReference type="EMBL" id="CAF1193819.1"/>
    </source>
</evidence>
<dbReference type="Gene3D" id="1.10.238.10">
    <property type="entry name" value="EF-hand"/>
    <property type="match status" value="1"/>
</dbReference>
<sequence>MFDTDQSGKISRSKLMNVFKALGLELNERKMEVYMGVLDPQKTGEIDFAGFRRFMEHDLIMNNDDENRLKLVEKIFNRFLIQTQSDSPQLSRDYFERFTQLLNEIFQKYSQLKSSIEIIISSIIYPYHSTNIITFEYQLRLIRYSLRQNLQIFELNKNNYLNQLFHHKLLISSSIIRHLSLQIAILIYEHNFYQLFDDNFFSHIIKIFSSDQNLYVCNTLAQFLALYISKHNQYELLNQIQKQSQNSDLIYNILILFDQDKQQLLIKQLNIYENLSDSPTIRAFVLKTVRYIIDEDHIISYLNHILEKSLSDYVYMLLTIISSRYEYHQSINKLSACLKGLFLYMKETDIEEIDESEQNILVNGKDESNELTESICCELYERNIQSIDLASIVLDTIQPFIINSNSFIYKFDFYSSTILMMLIKENNDHDKILAQLINCFEKLQEFNLLINIDYNLHDIIINHVKNKKRITIVYKSLFNLIINTINRKIYLESIYSILEIILFQNNDKLLQWDNQDCVFHFLIELIKKNFHSNQYPSWFTNKFLQSIIEKFVHNNNNEYIQASLIDFLATLIQYDLISPLDNYLTTNFIQLTHYSLGDVVRCSLAHAWFIILTKATDKNINKIKEINYYFSFELNINFNSLLTIIINQIPLLIGDGGHETEIQCLHLIEFIGNKNNELENILEFLINDGCSNEIKEKARQLLSIPNNDIIEKKSNEILEDELSSVLHWLEHPDEHMILDCD</sequence>
<protein>
    <recommendedName>
        <fullName evidence="1">EF-hand domain-containing protein</fullName>
    </recommendedName>
</protein>
<dbReference type="AlphaFoldDB" id="A0A814VUW1"/>
<dbReference type="Proteomes" id="UP000663870">
    <property type="component" value="Unassembled WGS sequence"/>
</dbReference>
<evidence type="ECO:0000313" key="3">
    <source>
        <dbReference type="EMBL" id="CAF1462078.1"/>
    </source>
</evidence>
<dbReference type="InterPro" id="IPR002048">
    <property type="entry name" value="EF_hand_dom"/>
</dbReference>
<organism evidence="2 4">
    <name type="scientific">Rotaria sordida</name>
    <dbReference type="NCBI Taxonomy" id="392033"/>
    <lineage>
        <taxon>Eukaryota</taxon>
        <taxon>Metazoa</taxon>
        <taxon>Spiralia</taxon>
        <taxon>Gnathifera</taxon>
        <taxon>Rotifera</taxon>
        <taxon>Eurotatoria</taxon>
        <taxon>Bdelloidea</taxon>
        <taxon>Philodinida</taxon>
        <taxon>Philodinidae</taxon>
        <taxon>Rotaria</taxon>
    </lineage>
</organism>
<reference evidence="2" key="1">
    <citation type="submission" date="2021-02" db="EMBL/GenBank/DDBJ databases">
        <authorList>
            <person name="Nowell W R."/>
        </authorList>
    </citation>
    <scope>NUCLEOTIDE SEQUENCE</scope>
</reference>
<gene>
    <name evidence="3" type="ORF">JXQ802_LOCUS38228</name>
    <name evidence="2" type="ORF">PYM288_LOCUS24488</name>
</gene>
<dbReference type="CDD" id="cd00051">
    <property type="entry name" value="EFh"/>
    <property type="match status" value="1"/>
</dbReference>
<accession>A0A814VUW1</accession>
<dbReference type="EMBL" id="CAJNOH010001237">
    <property type="protein sequence ID" value="CAF1193819.1"/>
    <property type="molecule type" value="Genomic_DNA"/>
</dbReference>
<feature type="domain" description="EF-hand" evidence="1">
    <location>
        <begin position="1"/>
        <end position="25"/>
    </location>
</feature>